<evidence type="ECO:0000313" key="8">
    <source>
        <dbReference type="EMBL" id="CAB4886691.1"/>
    </source>
</evidence>
<dbReference type="PANTHER" id="PTHR35007">
    <property type="entry name" value="INTEGRAL MEMBRANE PROTEIN-RELATED"/>
    <property type="match status" value="1"/>
</dbReference>
<evidence type="ECO:0000256" key="3">
    <source>
        <dbReference type="ARBA" id="ARBA00022692"/>
    </source>
</evidence>
<evidence type="ECO:0000256" key="6">
    <source>
        <dbReference type="SAM" id="Phobius"/>
    </source>
</evidence>
<feature type="transmembrane region" description="Helical" evidence="6">
    <location>
        <begin position="6"/>
        <end position="26"/>
    </location>
</feature>
<dbReference type="EMBL" id="CAFBLS010000324">
    <property type="protein sequence ID" value="CAB4886691.1"/>
    <property type="molecule type" value="Genomic_DNA"/>
</dbReference>
<dbReference type="AlphaFoldDB" id="A0A6J7EWL5"/>
<feature type="transmembrane region" description="Helical" evidence="6">
    <location>
        <begin position="273"/>
        <end position="302"/>
    </location>
</feature>
<dbReference type="InterPro" id="IPR018076">
    <property type="entry name" value="T2SS_GspF_dom"/>
</dbReference>
<comment type="subcellular location">
    <subcellularLocation>
        <location evidence="1">Cell membrane</location>
        <topology evidence="1">Multi-pass membrane protein</topology>
    </subcellularLocation>
</comment>
<evidence type="ECO:0000259" key="7">
    <source>
        <dbReference type="Pfam" id="PF00482"/>
    </source>
</evidence>
<evidence type="ECO:0000256" key="1">
    <source>
        <dbReference type="ARBA" id="ARBA00004651"/>
    </source>
</evidence>
<evidence type="ECO:0000256" key="2">
    <source>
        <dbReference type="ARBA" id="ARBA00022475"/>
    </source>
</evidence>
<protein>
    <submittedName>
        <fullName evidence="8">Unannotated protein</fullName>
    </submittedName>
</protein>
<keyword evidence="5 6" id="KW-0472">Membrane</keyword>
<name>A0A6J7EWL5_9ZZZZ</name>
<gene>
    <name evidence="8" type="ORF">UFOPK3402_01950</name>
</gene>
<evidence type="ECO:0000256" key="5">
    <source>
        <dbReference type="ARBA" id="ARBA00023136"/>
    </source>
</evidence>
<organism evidence="8">
    <name type="scientific">freshwater metagenome</name>
    <dbReference type="NCBI Taxonomy" id="449393"/>
    <lineage>
        <taxon>unclassified sequences</taxon>
        <taxon>metagenomes</taxon>
        <taxon>ecological metagenomes</taxon>
    </lineage>
</organism>
<dbReference type="GO" id="GO:0005886">
    <property type="term" value="C:plasma membrane"/>
    <property type="evidence" value="ECO:0007669"/>
    <property type="project" value="UniProtKB-SubCell"/>
</dbReference>
<evidence type="ECO:0000256" key="4">
    <source>
        <dbReference type="ARBA" id="ARBA00022989"/>
    </source>
</evidence>
<sequence length="304" mass="32903">MNTLILPVVAGAFAFVSVLLVSAAVVDYQRRTSTRRSLAIVLRVGAIKPADGELVRGHESGALDGLVTPVAERLVGRRNRKKLREHLAWAGKPTADDLRAAMNRKVIYATVGLTLGLLFAARTGGLAWLAVPLGALSGYFLPDLLAYNQGLKRTEEIQLGLPDALDLLDLCVESGLSLQASLARVAQHQTGPVAAEFGRVLHEMQLGLSRADAFEALARRTKQEDMQRFVAAVLQVDKLGIPVASVLKEQAAEMRKKRQSRAREQAQKVPVKILGPLLLCFLPGLFIIILGPAVITVADIFLRN</sequence>
<accession>A0A6J7EWL5</accession>
<keyword evidence="4 6" id="KW-1133">Transmembrane helix</keyword>
<dbReference type="PANTHER" id="PTHR35007:SF2">
    <property type="entry name" value="PILUS ASSEMBLE PROTEIN"/>
    <property type="match status" value="1"/>
</dbReference>
<reference evidence="8" key="1">
    <citation type="submission" date="2020-05" db="EMBL/GenBank/DDBJ databases">
        <authorList>
            <person name="Chiriac C."/>
            <person name="Salcher M."/>
            <person name="Ghai R."/>
            <person name="Kavagutti S V."/>
        </authorList>
    </citation>
    <scope>NUCLEOTIDE SEQUENCE</scope>
</reference>
<feature type="transmembrane region" description="Helical" evidence="6">
    <location>
        <begin position="106"/>
        <end position="131"/>
    </location>
</feature>
<keyword evidence="3 6" id="KW-0812">Transmembrane</keyword>
<keyword evidence="2" id="KW-1003">Cell membrane</keyword>
<proteinExistence type="predicted"/>
<feature type="domain" description="Type II secretion system protein GspF" evidence="7">
    <location>
        <begin position="165"/>
        <end position="290"/>
    </location>
</feature>
<dbReference type="Pfam" id="PF00482">
    <property type="entry name" value="T2SSF"/>
    <property type="match status" value="1"/>
</dbReference>